<protein>
    <submittedName>
        <fullName evidence="1">Uncharacterized protein</fullName>
    </submittedName>
</protein>
<dbReference type="AlphaFoldDB" id="A0A8J3FAQ6"/>
<dbReference type="Proteomes" id="UP000637720">
    <property type="component" value="Unassembled WGS sequence"/>
</dbReference>
<comment type="caution">
    <text evidence="1">The sequence shown here is derived from an EMBL/GenBank/DDBJ whole genome shotgun (WGS) entry which is preliminary data.</text>
</comment>
<reference evidence="1" key="1">
    <citation type="journal article" date="2014" name="Int. J. Syst. Evol. Microbiol.">
        <title>Complete genome sequence of Corynebacterium casei LMG S-19264T (=DSM 44701T), isolated from a smear-ripened cheese.</title>
        <authorList>
            <consortium name="US DOE Joint Genome Institute (JGI-PGF)"/>
            <person name="Walter F."/>
            <person name="Albersmeier A."/>
            <person name="Kalinowski J."/>
            <person name="Ruckert C."/>
        </authorList>
    </citation>
    <scope>NUCLEOTIDE SEQUENCE</scope>
    <source>
        <strain evidence="1">JCM 14719</strain>
    </source>
</reference>
<evidence type="ECO:0000313" key="2">
    <source>
        <dbReference type="Proteomes" id="UP000637720"/>
    </source>
</evidence>
<evidence type="ECO:0000313" key="1">
    <source>
        <dbReference type="EMBL" id="GGJ98626.1"/>
    </source>
</evidence>
<dbReference type="EMBL" id="BMOF01000016">
    <property type="protein sequence ID" value="GGJ98626.1"/>
    <property type="molecule type" value="Genomic_DNA"/>
</dbReference>
<keyword evidence="2" id="KW-1185">Reference proteome</keyword>
<sequence>MSGSCINNAVGQVGDVRHSSKPAQPTRWIYWAKVFDSKFQAGCLAKRMEEDWWLYGYKSPREVEVVRLKNGRYGVRYMW</sequence>
<reference evidence="1" key="2">
    <citation type="submission" date="2020-09" db="EMBL/GenBank/DDBJ databases">
        <authorList>
            <person name="Sun Q."/>
            <person name="Ohkuma M."/>
        </authorList>
    </citation>
    <scope>NUCLEOTIDE SEQUENCE</scope>
    <source>
        <strain evidence="1">JCM 14719</strain>
    </source>
</reference>
<gene>
    <name evidence="1" type="ORF">GCM10007043_10750</name>
</gene>
<accession>A0A8J3FAQ6</accession>
<name>A0A8J3FAQ6_9BACI</name>
<proteinExistence type="predicted"/>
<organism evidence="1 2">
    <name type="scientific">Calditerricola satsumensis</name>
    <dbReference type="NCBI Taxonomy" id="373054"/>
    <lineage>
        <taxon>Bacteria</taxon>
        <taxon>Bacillati</taxon>
        <taxon>Bacillota</taxon>
        <taxon>Bacilli</taxon>
        <taxon>Bacillales</taxon>
        <taxon>Bacillaceae</taxon>
        <taxon>Calditerricola</taxon>
    </lineage>
</organism>